<dbReference type="AlphaFoldDB" id="A0AAE3QWX5"/>
<feature type="chain" id="PRO_5042201246" evidence="1">
    <location>
        <begin position="21"/>
        <end position="294"/>
    </location>
</feature>
<feature type="signal peptide" evidence="1">
    <location>
        <begin position="1"/>
        <end position="20"/>
    </location>
</feature>
<reference evidence="2" key="1">
    <citation type="submission" date="2023-05" db="EMBL/GenBank/DDBJ databases">
        <authorList>
            <person name="Zhang X."/>
        </authorList>
    </citation>
    <scope>NUCLEOTIDE SEQUENCE</scope>
    <source>
        <strain evidence="2">YF14B1</strain>
    </source>
</reference>
<dbReference type="RefSeq" id="WP_313986320.1">
    <property type="nucleotide sequence ID" value="NZ_JASJOS010000016.1"/>
</dbReference>
<gene>
    <name evidence="2" type="ORF">QNI16_29600</name>
</gene>
<dbReference type="Proteomes" id="UP001241110">
    <property type="component" value="Unassembled WGS sequence"/>
</dbReference>
<proteinExistence type="predicted"/>
<name>A0AAE3QWX5_9BACT</name>
<dbReference type="EMBL" id="JASJOS010000016">
    <property type="protein sequence ID" value="MDJ1484691.1"/>
    <property type="molecule type" value="Genomic_DNA"/>
</dbReference>
<dbReference type="Pfam" id="PF04338">
    <property type="entry name" value="DUF481"/>
    <property type="match status" value="1"/>
</dbReference>
<accession>A0AAE3QWX5</accession>
<dbReference type="InterPro" id="IPR007433">
    <property type="entry name" value="DUF481"/>
</dbReference>
<evidence type="ECO:0000313" key="2">
    <source>
        <dbReference type="EMBL" id="MDJ1484691.1"/>
    </source>
</evidence>
<protein>
    <submittedName>
        <fullName evidence="2">DUF481 domain-containing protein</fullName>
    </submittedName>
</protein>
<keyword evidence="1" id="KW-0732">Signal</keyword>
<organism evidence="2 3">
    <name type="scientific">Xanthocytophaga flava</name>
    <dbReference type="NCBI Taxonomy" id="3048013"/>
    <lineage>
        <taxon>Bacteria</taxon>
        <taxon>Pseudomonadati</taxon>
        <taxon>Bacteroidota</taxon>
        <taxon>Cytophagia</taxon>
        <taxon>Cytophagales</taxon>
        <taxon>Rhodocytophagaceae</taxon>
        <taxon>Xanthocytophaga</taxon>
    </lineage>
</organism>
<comment type="caution">
    <text evidence="2">The sequence shown here is derived from an EMBL/GenBank/DDBJ whole genome shotgun (WGS) entry which is preliminary data.</text>
</comment>
<evidence type="ECO:0000313" key="3">
    <source>
        <dbReference type="Proteomes" id="UP001241110"/>
    </source>
</evidence>
<sequence>MKFILILFLGICSAITYSHAQIVDSTQYKIDSASIKKNATIKTDTIKSDTIKRDTVKPPAKPTPPPPPSWTYVLGLDGMINSGNVNRKLLTLRLGLNHENPNSIWGFYSSPRFQYGTNNEVLQEREVFFDFNNTWFYSQHDVYGLLFGIYEQSNLRQINDRLNIGVGVGWRIIGGKRLPSSRVQVSISNAFLREATDFISSDTEDLNVLRNSTRFRFRVEIIKEKLTLQSTIFFQPAINRKNLRWNSISQLVFKLNKHFSLTSTLDNSYESYNVAGVKSSQLNSTLGLSYTGSK</sequence>
<evidence type="ECO:0000256" key="1">
    <source>
        <dbReference type="SAM" id="SignalP"/>
    </source>
</evidence>